<evidence type="ECO:0000313" key="13">
    <source>
        <dbReference type="Proteomes" id="UP000183656"/>
    </source>
</evidence>
<evidence type="ECO:0000313" key="12">
    <source>
        <dbReference type="EMBL" id="SFU87202.1"/>
    </source>
</evidence>
<dbReference type="OrthoDB" id="8901262at2"/>
<keyword evidence="9" id="KW-0812">Transmembrane</keyword>
<dbReference type="CDD" id="cd00063">
    <property type="entry name" value="FN3"/>
    <property type="match status" value="1"/>
</dbReference>
<proteinExistence type="predicted"/>
<dbReference type="InterPro" id="IPR013783">
    <property type="entry name" value="Ig-like_fold"/>
</dbReference>
<evidence type="ECO:0000256" key="6">
    <source>
        <dbReference type="ARBA" id="ARBA00023136"/>
    </source>
</evidence>
<evidence type="ECO:0000259" key="11">
    <source>
        <dbReference type="PROSITE" id="PS50853"/>
    </source>
</evidence>
<name>A0A1I7JPW2_9BURK</name>
<keyword evidence="7" id="KW-0998">Cell outer membrane</keyword>
<evidence type="ECO:0000256" key="4">
    <source>
        <dbReference type="ARBA" id="ARBA00022525"/>
    </source>
</evidence>
<dbReference type="Proteomes" id="UP000183656">
    <property type="component" value="Unassembled WGS sequence"/>
</dbReference>
<comment type="subcellular location">
    <subcellularLocation>
        <location evidence="1">Cell envelope</location>
    </subcellularLocation>
    <subcellularLocation>
        <location evidence="2">Cell outer membrane</location>
    </subcellularLocation>
    <subcellularLocation>
        <location evidence="3">Secreted</location>
    </subcellularLocation>
</comment>
<dbReference type="InterPro" id="IPR003368">
    <property type="entry name" value="POMP_repeat"/>
</dbReference>
<keyword evidence="5 10" id="KW-0732">Signal</keyword>
<dbReference type="Pfam" id="PF00041">
    <property type="entry name" value="fn3"/>
    <property type="match status" value="1"/>
</dbReference>
<accession>A0A1I7JPW2</accession>
<dbReference type="NCBIfam" id="TIGR04174">
    <property type="entry name" value="IPTL_CTERM"/>
    <property type="match status" value="1"/>
</dbReference>
<dbReference type="InterPro" id="IPR003961">
    <property type="entry name" value="FN3_dom"/>
</dbReference>
<dbReference type="PROSITE" id="PS50853">
    <property type="entry name" value="FN3"/>
    <property type="match status" value="1"/>
</dbReference>
<sequence>MLPRHLLLPLLLACAASGAQAAICRAAPTAGGTANGSTWADAMTLQAALASSGCDEIWLQQGLYKPGAQRTDTFDISRPVQIYGGFVGGETARGQRGTDSRLTVLSGDIDGNDTTDANGVVLNADNQGSGGGNSYNVVFLRRNSANPSLTRADTIIDGLTITAGRADGSSAWSGGGGLRCNALGGECSPTLRNITFSGNYASTGGALYNAGNDGTASPLISHATFTGNVSNGTGGAIYNSATGAYRGSPRVEQSTFSGNRTGAGGGGAILSTGSNLELSVAFSTFSGNTGGNKGGAISTASSAQTNITASVFWGNNVTPGTLGQQIFDDGSGSKDFSGNVVESGCGGVYLPYGTCTGSLLTGDPLLGALQDNGGPTWTRLPAIGSPALGAATCGAGDTDQRGVARPTGTCAVGAVERQASVPDAPSAFTATQDEVRQITLGWAAAPGAVRYEVQELTDSGPTVVCSTSATACVVPGLGNGVERTYGLLAWNEAGHSNAGASANGSTLALPDTPAGFTATPGVRQFTLAWSAAAGATSYVVTDVTGAPAEVCNTTSATCTVTGLGNGDTRAYRLVAHNAAGDSTAYASAGGTTQALPATPTGFTATPGVRQFTLAWSAAAGATGYVVTDVTGTPAQVCSTSATTCTVTGLGNGDTRAYRLVAHNAAGDSTAYASAGGTTQALPDTPAGFTATPGVRQLTLAWSAATGATGYVVTDVTGTPAQVCSTSATTCTVTGLGNGDTRAYRLAAHNAAGDSATAASTSATTLALPDAPAHVSATAGNGQATVAWAAPARDGGSAITGYTVTATPGGNTCATAATPPAAPATACDVTGLANGQSYSFAVTATNAVGTGPAATSDGAAPTQRSFSATGPQGTVTASFTGGGATCTFDSASLLPAPARDSGVPAFAHGVLDFALAGCTGPVAMTVAYPAPLAAGTQYWKLRGTRWQTYPATLDLAAGTATFALEDGGPGDDGPAGDGRIVDPSGAGLLAAPASIPTLSQWGVLLLSGLLALLALRRGSGYKANRP</sequence>
<keyword evidence="9" id="KW-1133">Transmembrane helix</keyword>
<reference evidence="12 13" key="1">
    <citation type="submission" date="2016-10" db="EMBL/GenBank/DDBJ databases">
        <authorList>
            <person name="de Groot N.N."/>
        </authorList>
    </citation>
    <scope>NUCLEOTIDE SEQUENCE [LARGE SCALE GENOMIC DNA]</scope>
    <source>
        <strain evidence="12 13">R-24608</strain>
    </source>
</reference>
<evidence type="ECO:0000256" key="8">
    <source>
        <dbReference type="SAM" id="MobiDB-lite"/>
    </source>
</evidence>
<dbReference type="RefSeq" id="WP_074930329.1">
    <property type="nucleotide sequence ID" value="NZ_FPBX01000029.1"/>
</dbReference>
<dbReference type="InterPro" id="IPR011050">
    <property type="entry name" value="Pectin_lyase_fold/virulence"/>
</dbReference>
<dbReference type="STRING" id="343013.SAMN04489707_10294"/>
<dbReference type="Pfam" id="PF18203">
    <property type="entry name" value="IPTL-CTERM"/>
    <property type="match status" value="1"/>
</dbReference>
<feature type="signal peptide" evidence="10">
    <location>
        <begin position="1"/>
        <end position="21"/>
    </location>
</feature>
<evidence type="ECO:0000256" key="1">
    <source>
        <dbReference type="ARBA" id="ARBA00004196"/>
    </source>
</evidence>
<dbReference type="InterPro" id="IPR036116">
    <property type="entry name" value="FN3_sf"/>
</dbReference>
<feature type="domain" description="Fibronectin type-III" evidence="11">
    <location>
        <begin position="767"/>
        <end position="864"/>
    </location>
</feature>
<protein>
    <submittedName>
        <fullName evidence="12">IPTL-CTERM protein sorting domain-containing protein</fullName>
    </submittedName>
</protein>
<keyword evidence="4" id="KW-0964">Secreted</keyword>
<dbReference type="EMBL" id="FPBX01000029">
    <property type="protein sequence ID" value="SFU87202.1"/>
    <property type="molecule type" value="Genomic_DNA"/>
</dbReference>
<dbReference type="NCBIfam" id="NF041766">
    <property type="entry name" value="choice_anch_U"/>
    <property type="match status" value="1"/>
</dbReference>
<organism evidence="12 13">
    <name type="scientific">Paenacidovorax caeni</name>
    <dbReference type="NCBI Taxonomy" id="343013"/>
    <lineage>
        <taxon>Bacteria</taxon>
        <taxon>Pseudomonadati</taxon>
        <taxon>Pseudomonadota</taxon>
        <taxon>Betaproteobacteria</taxon>
        <taxon>Burkholderiales</taxon>
        <taxon>Comamonadaceae</taxon>
        <taxon>Paenacidovorax</taxon>
    </lineage>
</organism>
<evidence type="ECO:0000256" key="7">
    <source>
        <dbReference type="ARBA" id="ARBA00023237"/>
    </source>
</evidence>
<feature type="region of interest" description="Disordered" evidence="8">
    <location>
        <begin position="850"/>
        <end position="870"/>
    </location>
</feature>
<dbReference type="PANTHER" id="PTHR47135">
    <property type="entry name" value="FIBRONECTIN TYPE III DOMAIN-CONTAINING PROTEIN 7"/>
    <property type="match status" value="1"/>
</dbReference>
<feature type="chain" id="PRO_5010325977" evidence="10">
    <location>
        <begin position="22"/>
        <end position="1025"/>
    </location>
</feature>
<dbReference type="InterPro" id="IPR053784">
    <property type="entry name" value="Choice_anch_U_dom"/>
</dbReference>
<feature type="compositionally biased region" description="Polar residues" evidence="8">
    <location>
        <begin position="861"/>
        <end position="870"/>
    </location>
</feature>
<feature type="transmembrane region" description="Helical" evidence="9">
    <location>
        <begin position="997"/>
        <end position="1014"/>
    </location>
</feature>
<dbReference type="PANTHER" id="PTHR47135:SF1">
    <property type="entry name" value="FIBRONECTIN TYPE III DOMAIN-CONTAINING PROTEIN 7"/>
    <property type="match status" value="1"/>
</dbReference>
<dbReference type="GO" id="GO:0005576">
    <property type="term" value="C:extracellular region"/>
    <property type="evidence" value="ECO:0007669"/>
    <property type="project" value="UniProtKB-SubCell"/>
</dbReference>
<evidence type="ECO:0000256" key="10">
    <source>
        <dbReference type="SAM" id="SignalP"/>
    </source>
</evidence>
<dbReference type="GO" id="GO:0009279">
    <property type="term" value="C:cell outer membrane"/>
    <property type="evidence" value="ECO:0007669"/>
    <property type="project" value="UniProtKB-SubCell"/>
</dbReference>
<evidence type="ECO:0000256" key="3">
    <source>
        <dbReference type="ARBA" id="ARBA00004613"/>
    </source>
</evidence>
<evidence type="ECO:0000256" key="9">
    <source>
        <dbReference type="SAM" id="Phobius"/>
    </source>
</evidence>
<evidence type="ECO:0000256" key="2">
    <source>
        <dbReference type="ARBA" id="ARBA00004442"/>
    </source>
</evidence>
<dbReference type="AlphaFoldDB" id="A0A1I7JPW2"/>
<dbReference type="SMART" id="SM00060">
    <property type="entry name" value="FN3"/>
    <property type="match status" value="5"/>
</dbReference>
<dbReference type="Gene3D" id="2.60.40.10">
    <property type="entry name" value="Immunoglobulins"/>
    <property type="match status" value="5"/>
</dbReference>
<evidence type="ECO:0000256" key="5">
    <source>
        <dbReference type="ARBA" id="ARBA00022729"/>
    </source>
</evidence>
<keyword evidence="13" id="KW-1185">Reference proteome</keyword>
<dbReference type="InterPro" id="IPR059226">
    <property type="entry name" value="Choice_anch_Q_dom"/>
</dbReference>
<keyword evidence="6 9" id="KW-0472">Membrane</keyword>
<dbReference type="InterPro" id="IPR026442">
    <property type="entry name" value="IPTL_CTERM"/>
</dbReference>
<dbReference type="Pfam" id="PF02415">
    <property type="entry name" value="Chlam_PMP"/>
    <property type="match status" value="4"/>
</dbReference>
<gene>
    <name evidence="12" type="ORF">SAMN04489707_10294</name>
</gene>
<dbReference type="SUPFAM" id="SSF51126">
    <property type="entry name" value="Pectin lyase-like"/>
    <property type="match status" value="1"/>
</dbReference>
<dbReference type="NCBIfam" id="NF041518">
    <property type="entry name" value="choice_anch_Q"/>
    <property type="match status" value="1"/>
</dbReference>
<dbReference type="SUPFAM" id="SSF49265">
    <property type="entry name" value="Fibronectin type III"/>
    <property type="match status" value="3"/>
</dbReference>